<dbReference type="InterPro" id="IPR001423">
    <property type="entry name" value="LysoPLipase_patatin_CS"/>
</dbReference>
<evidence type="ECO:0000256" key="5">
    <source>
        <dbReference type="PROSITE-ProRule" id="PRU01161"/>
    </source>
</evidence>
<dbReference type="PROSITE" id="PS51635">
    <property type="entry name" value="PNPLA"/>
    <property type="match status" value="1"/>
</dbReference>
<feature type="short sequence motif" description="DGA/G" evidence="5">
    <location>
        <begin position="154"/>
        <end position="156"/>
    </location>
</feature>
<comment type="similarity">
    <text evidence="1">Belongs to the NTE family.</text>
</comment>
<evidence type="ECO:0000256" key="4">
    <source>
        <dbReference type="ARBA" id="ARBA00023098"/>
    </source>
</evidence>
<feature type="active site" description="Nucleophile" evidence="5">
    <location>
        <position position="42"/>
    </location>
</feature>
<keyword evidence="2 5" id="KW-0378">Hydrolase</keyword>
<dbReference type="GO" id="GO:0046470">
    <property type="term" value="P:phosphatidylcholine metabolic process"/>
    <property type="evidence" value="ECO:0007669"/>
    <property type="project" value="InterPro"/>
</dbReference>
<dbReference type="SUPFAM" id="SSF52151">
    <property type="entry name" value="FabD/lysophospholipase-like"/>
    <property type="match status" value="1"/>
</dbReference>
<dbReference type="Gene3D" id="3.40.1090.10">
    <property type="entry name" value="Cytosolic phospholipase A2 catalytic domain"/>
    <property type="match status" value="2"/>
</dbReference>
<evidence type="ECO:0000256" key="3">
    <source>
        <dbReference type="ARBA" id="ARBA00022963"/>
    </source>
</evidence>
<dbReference type="InterPro" id="IPR050301">
    <property type="entry name" value="NTE"/>
</dbReference>
<evidence type="ECO:0000256" key="1">
    <source>
        <dbReference type="ARBA" id="ARBA00006636"/>
    </source>
</evidence>
<evidence type="ECO:0000313" key="7">
    <source>
        <dbReference type="EMBL" id="SHE60218.1"/>
    </source>
</evidence>
<keyword evidence="8" id="KW-1185">Reference proteome</keyword>
<feature type="domain" description="PNPLA" evidence="6">
    <location>
        <begin position="9"/>
        <end position="167"/>
    </location>
</feature>
<comment type="caution">
    <text evidence="5">Lacks conserved residue(s) required for the propagation of feature annotation.</text>
</comment>
<proteinExistence type="inferred from homology"/>
<dbReference type="Proteomes" id="UP000184476">
    <property type="component" value="Unassembled WGS sequence"/>
</dbReference>
<reference evidence="7 8" key="1">
    <citation type="submission" date="2016-11" db="EMBL/GenBank/DDBJ databases">
        <authorList>
            <person name="Jaros S."/>
            <person name="Januszkiewicz K."/>
            <person name="Wedrychowicz H."/>
        </authorList>
    </citation>
    <scope>NUCLEOTIDE SEQUENCE [LARGE SCALE GENOMIC DNA]</scope>
    <source>
        <strain evidence="7 8">DSM 44666</strain>
    </source>
</reference>
<dbReference type="PANTHER" id="PTHR14226:SF76">
    <property type="entry name" value="NTE FAMILY PROTEIN RSSA"/>
    <property type="match status" value="1"/>
</dbReference>
<feature type="short sequence motif" description="GXSXG" evidence="5">
    <location>
        <begin position="40"/>
        <end position="44"/>
    </location>
</feature>
<dbReference type="RefSeq" id="WP_073152982.1">
    <property type="nucleotide sequence ID" value="NZ_FQVL01000002.1"/>
</dbReference>
<keyword evidence="3 5" id="KW-0442">Lipid degradation</keyword>
<dbReference type="STRING" id="112248.SAMN05444392_10227"/>
<name>A0A1M4UU67_9BACL</name>
<sequence length="266" mass="29257">MGKRPKIGLALGSGAARGLAHIGVLKVLSREGIPIDYLAGSSMGSIIAVFYANKMDLNMMEKFFVHLKRKHWLDLSVPGLGFVIGDKIKEMVRLLTHRKEIQELFVPTAIVATDLRCGEPVIFRDGPISDAVRASISVPGIFEPVIINGRVLVDGGVIDRVPASVAKGMGADIVVGVDVLPEINKVKISNIFDVILQSLGIMERELLNYRMPTTDIVIQPDCADISPTTFDQAQECIRRGEVATEEKIELIKQRIRDWMGEQHAHI</sequence>
<keyword evidence="4 5" id="KW-0443">Lipid metabolism</keyword>
<dbReference type="GO" id="GO:0004622">
    <property type="term" value="F:phosphatidylcholine lysophospholipase activity"/>
    <property type="evidence" value="ECO:0007669"/>
    <property type="project" value="InterPro"/>
</dbReference>
<dbReference type="PANTHER" id="PTHR14226">
    <property type="entry name" value="NEUROPATHY TARGET ESTERASE/SWISS CHEESE D.MELANOGASTER"/>
    <property type="match status" value="1"/>
</dbReference>
<protein>
    <submittedName>
        <fullName evidence="7">NTE family protein</fullName>
    </submittedName>
</protein>
<organism evidence="7 8">
    <name type="scientific">Seinonella peptonophila</name>
    <dbReference type="NCBI Taxonomy" id="112248"/>
    <lineage>
        <taxon>Bacteria</taxon>
        <taxon>Bacillati</taxon>
        <taxon>Bacillota</taxon>
        <taxon>Bacilli</taxon>
        <taxon>Bacillales</taxon>
        <taxon>Thermoactinomycetaceae</taxon>
        <taxon>Seinonella</taxon>
    </lineage>
</organism>
<evidence type="ECO:0000313" key="8">
    <source>
        <dbReference type="Proteomes" id="UP000184476"/>
    </source>
</evidence>
<dbReference type="GO" id="GO:0016042">
    <property type="term" value="P:lipid catabolic process"/>
    <property type="evidence" value="ECO:0007669"/>
    <property type="project" value="UniProtKB-UniRule"/>
</dbReference>
<feature type="active site" description="Proton acceptor" evidence="5">
    <location>
        <position position="154"/>
    </location>
</feature>
<dbReference type="PROSITE" id="PS01237">
    <property type="entry name" value="UPF0028"/>
    <property type="match status" value="1"/>
</dbReference>
<gene>
    <name evidence="7" type="ORF">SAMN05444392_10227</name>
</gene>
<dbReference type="InterPro" id="IPR002641">
    <property type="entry name" value="PNPLA_dom"/>
</dbReference>
<accession>A0A1M4UU67</accession>
<dbReference type="EMBL" id="FQVL01000002">
    <property type="protein sequence ID" value="SHE60218.1"/>
    <property type="molecule type" value="Genomic_DNA"/>
</dbReference>
<evidence type="ECO:0000256" key="2">
    <source>
        <dbReference type="ARBA" id="ARBA00022801"/>
    </source>
</evidence>
<evidence type="ECO:0000259" key="6">
    <source>
        <dbReference type="PROSITE" id="PS51635"/>
    </source>
</evidence>
<dbReference type="Pfam" id="PF01734">
    <property type="entry name" value="Patatin"/>
    <property type="match status" value="1"/>
</dbReference>
<dbReference type="InterPro" id="IPR016035">
    <property type="entry name" value="Acyl_Trfase/lysoPLipase"/>
</dbReference>
<dbReference type="OrthoDB" id="9770965at2"/>
<dbReference type="AlphaFoldDB" id="A0A1M4UU67"/>